<evidence type="ECO:0000313" key="1">
    <source>
        <dbReference type="EMBL" id="JAR89219.1"/>
    </source>
</evidence>
<dbReference type="PANTHER" id="PTHR36981:SF1">
    <property type="entry name" value="P2X PURINORECEPTOR 7 INTRACELLULAR DOMAIN-CONTAINING PROTEIN"/>
    <property type="match status" value="1"/>
</dbReference>
<dbReference type="AlphaFoldDB" id="A0A147BEL7"/>
<dbReference type="EMBL" id="GEGO01006185">
    <property type="protein sequence ID" value="JAR89219.1"/>
    <property type="molecule type" value="Transcribed_RNA"/>
</dbReference>
<protein>
    <submittedName>
        <fullName evidence="1">Putative conserved secreted protein</fullName>
    </submittedName>
</protein>
<dbReference type="PANTHER" id="PTHR36981">
    <property type="entry name" value="ZGC:195170"/>
    <property type="match status" value="1"/>
</dbReference>
<accession>A0A147BEL7</accession>
<reference evidence="1" key="1">
    <citation type="journal article" date="2018" name="PLoS Negl. Trop. Dis.">
        <title>Sialome diversity of ticks revealed by RNAseq of single tick salivary glands.</title>
        <authorList>
            <person name="Perner J."/>
            <person name="Kropackova S."/>
            <person name="Kopacek P."/>
            <person name="Ribeiro J.M."/>
        </authorList>
    </citation>
    <scope>NUCLEOTIDE SEQUENCE</scope>
    <source>
        <strain evidence="1">Siblings of single egg batch collected in Ceske Budejovice</strain>
        <tissue evidence="1">Salivary glands</tissue>
    </source>
</reference>
<proteinExistence type="predicted"/>
<sequence>MMHVKDPRLAVVLHCLNFSSTAGNLQLPVETDRLGCINIHTPISFFVYFRCSCGHCHVMPPATECICCMKVGEVATKAGSVCITQHSDFFGAIHNRVVLQIAYRMRAIEAFKQQVVYGI</sequence>
<name>A0A147BEL7_IXORI</name>
<organism evidence="1">
    <name type="scientific">Ixodes ricinus</name>
    <name type="common">Common tick</name>
    <name type="synonym">Acarus ricinus</name>
    <dbReference type="NCBI Taxonomy" id="34613"/>
    <lineage>
        <taxon>Eukaryota</taxon>
        <taxon>Metazoa</taxon>
        <taxon>Ecdysozoa</taxon>
        <taxon>Arthropoda</taxon>
        <taxon>Chelicerata</taxon>
        <taxon>Arachnida</taxon>
        <taxon>Acari</taxon>
        <taxon>Parasitiformes</taxon>
        <taxon>Ixodida</taxon>
        <taxon>Ixodoidea</taxon>
        <taxon>Ixodidae</taxon>
        <taxon>Ixodinae</taxon>
        <taxon>Ixodes</taxon>
    </lineage>
</organism>